<evidence type="ECO:0000313" key="2">
    <source>
        <dbReference type="EMBL" id="KWS05395.1"/>
    </source>
</evidence>
<accession>A0A108UA77</accession>
<evidence type="ECO:0000313" key="3">
    <source>
        <dbReference type="Proteomes" id="UP000023435"/>
    </source>
</evidence>
<reference evidence="2 3" key="1">
    <citation type="journal article" date="2014" name="Genome Announc.">
        <title>Draft Genome Sequence of Lysobacter capsici AZ78, a Bacterium Antagonistic to Plant-Pathogenic Oomycetes.</title>
        <authorList>
            <person name="Puopolo G."/>
            <person name="Sonego P."/>
            <person name="Engelen K."/>
            <person name="Pertot I."/>
        </authorList>
    </citation>
    <scope>NUCLEOTIDE SEQUENCE [LARGE SCALE GENOMIC DNA]</scope>
    <source>
        <strain evidence="2 3">AZ78</strain>
    </source>
</reference>
<sequence length="37" mass="3650">MARPGPADARRRGGGAVGGDHGNGVGASMRDIVRAGF</sequence>
<protein>
    <submittedName>
        <fullName evidence="2">Uncharacterized protein</fullName>
    </submittedName>
</protein>
<gene>
    <name evidence="2" type="ORF">AZ78_2947</name>
</gene>
<dbReference type="Proteomes" id="UP000023435">
    <property type="component" value="Unassembled WGS sequence"/>
</dbReference>
<organism evidence="2 3">
    <name type="scientific">Lysobacter capsici AZ78</name>
    <dbReference type="NCBI Taxonomy" id="1444315"/>
    <lineage>
        <taxon>Bacteria</taxon>
        <taxon>Pseudomonadati</taxon>
        <taxon>Pseudomonadota</taxon>
        <taxon>Gammaproteobacteria</taxon>
        <taxon>Lysobacterales</taxon>
        <taxon>Lysobacteraceae</taxon>
        <taxon>Lysobacter</taxon>
    </lineage>
</organism>
<name>A0A108UA77_9GAMM</name>
<dbReference type="EMBL" id="JAJA02000001">
    <property type="protein sequence ID" value="KWS05395.1"/>
    <property type="molecule type" value="Genomic_DNA"/>
</dbReference>
<feature type="region of interest" description="Disordered" evidence="1">
    <location>
        <begin position="1"/>
        <end position="37"/>
    </location>
</feature>
<comment type="caution">
    <text evidence="2">The sequence shown here is derived from an EMBL/GenBank/DDBJ whole genome shotgun (WGS) entry which is preliminary data.</text>
</comment>
<feature type="compositionally biased region" description="Gly residues" evidence="1">
    <location>
        <begin position="14"/>
        <end position="25"/>
    </location>
</feature>
<keyword evidence="3" id="KW-1185">Reference proteome</keyword>
<evidence type="ECO:0000256" key="1">
    <source>
        <dbReference type="SAM" id="MobiDB-lite"/>
    </source>
</evidence>
<dbReference type="AlphaFoldDB" id="A0A108UA77"/>
<proteinExistence type="predicted"/>